<evidence type="ECO:0000256" key="1">
    <source>
        <dbReference type="ARBA" id="ARBA00006525"/>
    </source>
</evidence>
<evidence type="ECO:0000313" key="4">
    <source>
        <dbReference type="EMBL" id="KPL88362.1"/>
    </source>
</evidence>
<sequence>MAEPTTSQAYWIAFNHVPGIGPAKTSRLLAHFGSLQAAWEATPGQLAAAGLDRRAIEQLVAVRRTFSFEKTLAHLERHGITVLTWDDDAYPARLRTIPASPPVLYVRGSLTPEDEWALAVVGTRRITRYGQEVTRRLVEPLAAEGVTIVSGLALGVDALAHRTALDAGGRTIAVLGSGVDQIYPSSNRALARRIIEHGALISDYPPGTPPEPNNFPPRNRIISGLSLGVLVIEAGEKSGALITANYALEQGREVLAVPGSILSAQSRGTNRLIADGATPVCSAEDILQALNLEWLDSQREVQRIAPENPLEQAILDALRDGPRHVDDLGRTLDLDAATVTSTLAFLELKGHVRAVGGMTYVRVR</sequence>
<dbReference type="SUPFAM" id="SSF47781">
    <property type="entry name" value="RuvA domain 2-like"/>
    <property type="match status" value="1"/>
</dbReference>
<dbReference type="PANTHER" id="PTHR43022:SF1">
    <property type="entry name" value="PROTEIN SMF"/>
    <property type="match status" value="1"/>
</dbReference>
<organism evidence="4 5">
    <name type="scientific">Ardenticatena maritima</name>
    <dbReference type="NCBI Taxonomy" id="872965"/>
    <lineage>
        <taxon>Bacteria</taxon>
        <taxon>Bacillati</taxon>
        <taxon>Chloroflexota</taxon>
        <taxon>Ardenticatenia</taxon>
        <taxon>Ardenticatenales</taxon>
        <taxon>Ardenticatenaceae</taxon>
        <taxon>Ardenticatena</taxon>
    </lineage>
</organism>
<dbReference type="Gene3D" id="3.40.50.450">
    <property type="match status" value="1"/>
</dbReference>
<feature type="domain" description="Smf/DprA SLOG" evidence="2">
    <location>
        <begin position="82"/>
        <end position="290"/>
    </location>
</feature>
<accession>A0A0N8GS56</accession>
<reference evidence="4 5" key="1">
    <citation type="submission" date="2015-07" db="EMBL/GenBank/DDBJ databases">
        <title>Whole genome sequence of Ardenticatena maritima DSM 23922.</title>
        <authorList>
            <person name="Hemp J."/>
            <person name="Ward L.M."/>
            <person name="Pace L.A."/>
            <person name="Fischer W.W."/>
        </authorList>
    </citation>
    <scope>NUCLEOTIDE SEQUENCE [LARGE SCALE GENOMIC DNA]</scope>
    <source>
        <strain evidence="4 5">110S</strain>
    </source>
</reference>
<evidence type="ECO:0000313" key="5">
    <source>
        <dbReference type="Proteomes" id="UP000050502"/>
    </source>
</evidence>
<dbReference type="InterPro" id="IPR041614">
    <property type="entry name" value="DprA_WH"/>
</dbReference>
<comment type="similarity">
    <text evidence="1">Belongs to the DprA/Smf family.</text>
</comment>
<dbReference type="SUPFAM" id="SSF102405">
    <property type="entry name" value="MCP/YpsA-like"/>
    <property type="match status" value="1"/>
</dbReference>
<dbReference type="SUPFAM" id="SSF46785">
    <property type="entry name" value="Winged helix' DNA-binding domain"/>
    <property type="match status" value="1"/>
</dbReference>
<dbReference type="Pfam" id="PF02481">
    <property type="entry name" value="DNA_processg_A"/>
    <property type="match status" value="1"/>
</dbReference>
<dbReference type="NCBIfam" id="TIGR00732">
    <property type="entry name" value="dprA"/>
    <property type="match status" value="1"/>
</dbReference>
<evidence type="ECO:0000259" key="3">
    <source>
        <dbReference type="Pfam" id="PF17782"/>
    </source>
</evidence>
<evidence type="ECO:0000259" key="2">
    <source>
        <dbReference type="Pfam" id="PF02481"/>
    </source>
</evidence>
<comment type="caution">
    <text evidence="4">The sequence shown here is derived from an EMBL/GenBank/DDBJ whole genome shotgun (WGS) entry which is preliminary data.</text>
</comment>
<name>A0A0N8GS56_9CHLR</name>
<dbReference type="Proteomes" id="UP000050502">
    <property type="component" value="Unassembled WGS sequence"/>
</dbReference>
<feature type="domain" description="DprA winged helix" evidence="3">
    <location>
        <begin position="302"/>
        <end position="357"/>
    </location>
</feature>
<protein>
    <submittedName>
        <fullName evidence="4">DNA processing protein DprA</fullName>
    </submittedName>
</protein>
<dbReference type="InterPro" id="IPR057666">
    <property type="entry name" value="DrpA_SLOG"/>
</dbReference>
<dbReference type="InterPro" id="IPR036388">
    <property type="entry name" value="WH-like_DNA-bd_sf"/>
</dbReference>
<dbReference type="EMBL" id="LGKN01000004">
    <property type="protein sequence ID" value="KPL88362.1"/>
    <property type="molecule type" value="Genomic_DNA"/>
</dbReference>
<dbReference type="PANTHER" id="PTHR43022">
    <property type="entry name" value="PROTEIN SMF"/>
    <property type="match status" value="1"/>
</dbReference>
<dbReference type="RefSeq" id="WP_060687342.1">
    <property type="nucleotide sequence ID" value="NZ_LGKN01000004.1"/>
</dbReference>
<dbReference type="GO" id="GO:0009294">
    <property type="term" value="P:DNA-mediated transformation"/>
    <property type="evidence" value="ECO:0007669"/>
    <property type="project" value="InterPro"/>
</dbReference>
<dbReference type="InterPro" id="IPR010994">
    <property type="entry name" value="RuvA_2-like"/>
</dbReference>
<dbReference type="Gene3D" id="1.10.10.10">
    <property type="entry name" value="Winged helix-like DNA-binding domain superfamily/Winged helix DNA-binding domain"/>
    <property type="match status" value="1"/>
</dbReference>
<dbReference type="InterPro" id="IPR003488">
    <property type="entry name" value="DprA"/>
</dbReference>
<dbReference type="PATRIC" id="fig|872965.6.peg.1226"/>
<dbReference type="AlphaFoldDB" id="A0A0N8GS56"/>
<dbReference type="Pfam" id="PF17782">
    <property type="entry name" value="WHD_DprA"/>
    <property type="match status" value="1"/>
</dbReference>
<gene>
    <name evidence="4" type="ORF">SE16_05965</name>
</gene>
<proteinExistence type="inferred from homology"/>
<dbReference type="InterPro" id="IPR036390">
    <property type="entry name" value="WH_DNA-bd_sf"/>
</dbReference>